<organism evidence="5 6">
    <name type="scientific">Cotesia congregata</name>
    <name type="common">Parasitoid wasp</name>
    <name type="synonym">Apanteles congregatus</name>
    <dbReference type="NCBI Taxonomy" id="51543"/>
    <lineage>
        <taxon>Eukaryota</taxon>
        <taxon>Metazoa</taxon>
        <taxon>Ecdysozoa</taxon>
        <taxon>Arthropoda</taxon>
        <taxon>Hexapoda</taxon>
        <taxon>Insecta</taxon>
        <taxon>Pterygota</taxon>
        <taxon>Neoptera</taxon>
        <taxon>Endopterygota</taxon>
        <taxon>Hymenoptera</taxon>
        <taxon>Apocrita</taxon>
        <taxon>Ichneumonoidea</taxon>
        <taxon>Braconidae</taxon>
        <taxon>Microgastrinae</taxon>
        <taxon>Cotesia</taxon>
    </lineage>
</organism>
<proteinExistence type="predicted"/>
<evidence type="ECO:0000256" key="1">
    <source>
        <dbReference type="ARBA" id="ARBA00022741"/>
    </source>
</evidence>
<protein>
    <submittedName>
        <fullName evidence="5">Similar to ARL16: ADP-ribosylation factor-like protein 16 (Homo sapiens)</fullName>
    </submittedName>
</protein>
<evidence type="ECO:0000256" key="2">
    <source>
        <dbReference type="ARBA" id="ARBA00023134"/>
    </source>
</evidence>
<evidence type="ECO:0000313" key="6">
    <source>
        <dbReference type="Proteomes" id="UP000786811"/>
    </source>
</evidence>
<keyword evidence="4" id="KW-0479">Metal-binding</keyword>
<dbReference type="InterPro" id="IPR027417">
    <property type="entry name" value="P-loop_NTPase"/>
</dbReference>
<name>A0A8J2HQT9_COTCN</name>
<evidence type="ECO:0000256" key="4">
    <source>
        <dbReference type="PIRSR" id="PIRSR606689-2"/>
    </source>
</evidence>
<dbReference type="SUPFAM" id="SSF52540">
    <property type="entry name" value="P-loop containing nucleoside triphosphate hydrolases"/>
    <property type="match status" value="1"/>
</dbReference>
<evidence type="ECO:0000313" key="5">
    <source>
        <dbReference type="EMBL" id="CAG5106942.1"/>
    </source>
</evidence>
<dbReference type="AlphaFoldDB" id="A0A8J2HQT9"/>
<dbReference type="OrthoDB" id="365445at2759"/>
<comment type="caution">
    <text evidence="5">The sequence shown here is derived from an EMBL/GenBank/DDBJ whole genome shotgun (WGS) entry which is preliminary data.</text>
</comment>
<keyword evidence="2 3" id="KW-0342">GTP-binding</keyword>
<feature type="binding site" evidence="3">
    <location>
        <begin position="6"/>
        <end position="13"/>
    </location>
    <ligand>
        <name>GTP</name>
        <dbReference type="ChEBI" id="CHEBI:37565"/>
    </ligand>
</feature>
<reference evidence="5" key="1">
    <citation type="submission" date="2021-04" db="EMBL/GenBank/DDBJ databases">
        <authorList>
            <person name="Chebbi M.A.C M."/>
        </authorList>
    </citation>
    <scope>NUCLEOTIDE SEQUENCE</scope>
</reference>
<feature type="binding site" evidence="4">
    <location>
        <position position="13"/>
    </location>
    <ligand>
        <name>Mg(2+)</name>
        <dbReference type="ChEBI" id="CHEBI:18420"/>
    </ligand>
</feature>
<keyword evidence="1 3" id="KW-0547">Nucleotide-binding</keyword>
<feature type="binding site" evidence="3">
    <location>
        <position position="58"/>
    </location>
    <ligand>
        <name>GTP</name>
        <dbReference type="ChEBI" id="CHEBI:37565"/>
    </ligand>
</feature>
<evidence type="ECO:0000256" key="3">
    <source>
        <dbReference type="PIRSR" id="PIRSR606689-1"/>
    </source>
</evidence>
<dbReference type="Pfam" id="PF00025">
    <property type="entry name" value="Arf"/>
    <property type="match status" value="1"/>
</dbReference>
<gene>
    <name evidence="5" type="ORF">HICCMSTLAB_LOCUS12512</name>
</gene>
<keyword evidence="4" id="KW-0460">Magnesium</keyword>
<sequence length="192" mass="21166">MCLCLGPAKSGKTLLMKRLQGDEKIDDASHTVPTNGVNLFTIKSDDGHFDIIVREIGGSMAPIWHHYFDRVHKIIYVVDASNLCQISAAGVLLYSLLVEPKLQHVKICFVLGKMDLSYRQMRNEALLMLHFNRLIREVSQKITVIEASGMTGQGIELLRNWIFDPETLKAVGATGNAAAAAAAANVIFTTKK</sequence>
<dbReference type="InterPro" id="IPR006689">
    <property type="entry name" value="Small_GTPase_ARF/SAR"/>
</dbReference>
<dbReference type="Proteomes" id="UP000786811">
    <property type="component" value="Unassembled WGS sequence"/>
</dbReference>
<accession>A0A8J2HQT9</accession>
<dbReference type="PANTHER" id="PTHR46688:SF1">
    <property type="entry name" value="ADP-RIBOSYLATION FACTOR-LIKE PROTEIN 16"/>
    <property type="match status" value="1"/>
</dbReference>
<dbReference type="Gene3D" id="3.40.50.300">
    <property type="entry name" value="P-loop containing nucleotide triphosphate hydrolases"/>
    <property type="match status" value="1"/>
</dbReference>
<dbReference type="GO" id="GO:0046872">
    <property type="term" value="F:metal ion binding"/>
    <property type="evidence" value="ECO:0007669"/>
    <property type="project" value="UniProtKB-KW"/>
</dbReference>
<keyword evidence="6" id="KW-1185">Reference proteome</keyword>
<dbReference type="GO" id="GO:0005525">
    <property type="term" value="F:GTP binding"/>
    <property type="evidence" value="ECO:0007669"/>
    <property type="project" value="UniProtKB-KW"/>
</dbReference>
<dbReference type="PANTHER" id="PTHR46688">
    <property type="entry name" value="ADP-RIBOSYLATION FACTOR-LIKE PROTEIN 16"/>
    <property type="match status" value="1"/>
</dbReference>
<dbReference type="GO" id="GO:0003924">
    <property type="term" value="F:GTPase activity"/>
    <property type="evidence" value="ECO:0007669"/>
    <property type="project" value="InterPro"/>
</dbReference>
<feature type="binding site" evidence="4">
    <location>
        <position position="34"/>
    </location>
    <ligand>
        <name>Mg(2+)</name>
        <dbReference type="ChEBI" id="CHEBI:18420"/>
    </ligand>
</feature>
<dbReference type="EMBL" id="CAJNRD030001124">
    <property type="protein sequence ID" value="CAG5106942.1"/>
    <property type="molecule type" value="Genomic_DNA"/>
</dbReference>